<proteinExistence type="predicted"/>
<feature type="domain" description="Putative Flp pilus-assembly TadG-like N-terminal" evidence="1">
    <location>
        <begin position="15"/>
        <end position="61"/>
    </location>
</feature>
<sequence length="126" mass="12693">MTGRPRPVNLSEDDGSATVTACLALAALLALTVLVTHVGGVIAARHRAQAAADLAALAAAAELPAGADAGCAAAEALGRRMKARVVRCEVAGWDVLIEVEEKVPSGPFGSQSIRAIARAGPVEEGE</sequence>
<dbReference type="Proteomes" id="UP000565715">
    <property type="component" value="Unassembled WGS sequence"/>
</dbReference>
<protein>
    <submittedName>
        <fullName evidence="2">Pilus assembly protein TadE</fullName>
    </submittedName>
</protein>
<dbReference type="AlphaFoldDB" id="A0A846XN10"/>
<dbReference type="Pfam" id="PF13400">
    <property type="entry name" value="Tad"/>
    <property type="match status" value="1"/>
</dbReference>
<dbReference type="InterPro" id="IPR028087">
    <property type="entry name" value="Tad_N"/>
</dbReference>
<evidence type="ECO:0000259" key="1">
    <source>
        <dbReference type="Pfam" id="PF13400"/>
    </source>
</evidence>
<dbReference type="NCBIfam" id="TIGR03816">
    <property type="entry name" value="tadE_like_DECH"/>
    <property type="match status" value="1"/>
</dbReference>
<evidence type="ECO:0000313" key="3">
    <source>
        <dbReference type="Proteomes" id="UP000565715"/>
    </source>
</evidence>
<accession>A0A846XN10</accession>
<organism evidence="2 3">
    <name type="scientific">Nocardia speluncae</name>
    <dbReference type="NCBI Taxonomy" id="419477"/>
    <lineage>
        <taxon>Bacteria</taxon>
        <taxon>Bacillati</taxon>
        <taxon>Actinomycetota</taxon>
        <taxon>Actinomycetes</taxon>
        <taxon>Mycobacteriales</taxon>
        <taxon>Nocardiaceae</taxon>
        <taxon>Nocardia</taxon>
    </lineage>
</organism>
<keyword evidence="3" id="KW-1185">Reference proteome</keyword>
<dbReference type="InterPro" id="IPR021202">
    <property type="entry name" value="Rv3654c-like"/>
</dbReference>
<evidence type="ECO:0000313" key="2">
    <source>
        <dbReference type="EMBL" id="NKY36040.1"/>
    </source>
</evidence>
<comment type="caution">
    <text evidence="2">The sequence shown here is derived from an EMBL/GenBank/DDBJ whole genome shotgun (WGS) entry which is preliminary data.</text>
</comment>
<name>A0A846XN10_9NOCA</name>
<dbReference type="EMBL" id="JAAXOO010000006">
    <property type="protein sequence ID" value="NKY36040.1"/>
    <property type="molecule type" value="Genomic_DNA"/>
</dbReference>
<gene>
    <name evidence="2" type="ORF">HGA13_23625</name>
</gene>
<reference evidence="2 3" key="1">
    <citation type="submission" date="2020-04" db="EMBL/GenBank/DDBJ databases">
        <title>MicrobeNet Type strains.</title>
        <authorList>
            <person name="Nicholson A.C."/>
        </authorList>
    </citation>
    <scope>NUCLEOTIDE SEQUENCE [LARGE SCALE GENOMIC DNA]</scope>
    <source>
        <strain evidence="2 3">DSM 45078</strain>
    </source>
</reference>